<name>A0A428PXU2_9HYPO</name>
<keyword evidence="2" id="KW-1185">Reference proteome</keyword>
<evidence type="ECO:0000313" key="1">
    <source>
        <dbReference type="EMBL" id="RSL57802.1"/>
    </source>
</evidence>
<dbReference type="OrthoDB" id="3596450at2759"/>
<evidence type="ECO:0000313" key="2">
    <source>
        <dbReference type="Proteomes" id="UP000288168"/>
    </source>
</evidence>
<dbReference type="EMBL" id="NKCI01000079">
    <property type="protein sequence ID" value="RSL57802.1"/>
    <property type="molecule type" value="Genomic_DNA"/>
</dbReference>
<proteinExistence type="predicted"/>
<accession>A0A428PXU2</accession>
<dbReference type="AlphaFoldDB" id="A0A428PXU2"/>
<gene>
    <name evidence="1" type="ORF">CEP54_008160</name>
</gene>
<protein>
    <submittedName>
        <fullName evidence="1">Uncharacterized protein</fullName>
    </submittedName>
</protein>
<reference evidence="1 2" key="1">
    <citation type="submission" date="2017-06" db="EMBL/GenBank/DDBJ databases">
        <title>Comparative genomic analysis of Ambrosia Fusariam Clade fungi.</title>
        <authorList>
            <person name="Stajich J.E."/>
            <person name="Carrillo J."/>
            <person name="Kijimoto T."/>
            <person name="Eskalen A."/>
            <person name="O'Donnell K."/>
            <person name="Kasson M."/>
        </authorList>
    </citation>
    <scope>NUCLEOTIDE SEQUENCE [LARGE SCALE GENOMIC DNA]</scope>
    <source>
        <strain evidence="1 2">NRRL62584</strain>
    </source>
</reference>
<dbReference type="Proteomes" id="UP000288168">
    <property type="component" value="Unassembled WGS sequence"/>
</dbReference>
<comment type="caution">
    <text evidence="1">The sequence shown here is derived from an EMBL/GenBank/DDBJ whole genome shotgun (WGS) entry which is preliminary data.</text>
</comment>
<organism evidence="1 2">
    <name type="scientific">Fusarium duplospermum</name>
    <dbReference type="NCBI Taxonomy" id="1325734"/>
    <lineage>
        <taxon>Eukaryota</taxon>
        <taxon>Fungi</taxon>
        <taxon>Dikarya</taxon>
        <taxon>Ascomycota</taxon>
        <taxon>Pezizomycotina</taxon>
        <taxon>Sordariomycetes</taxon>
        <taxon>Hypocreomycetidae</taxon>
        <taxon>Hypocreales</taxon>
        <taxon>Nectriaceae</taxon>
        <taxon>Fusarium</taxon>
        <taxon>Fusarium solani species complex</taxon>
    </lineage>
</organism>
<sequence length="240" mass="28550">MEKEYETKRWRAFTDGRKKDYDFQMRLYDFPSDSLPEEERMSSMGYFFTNGSPHYFTVFPEMDLFFVQVKGRERNFVQLSNLDYGHGLWSPDVGFAGPKNIAIEFNPEWWASIRRDERDERGLVKVLYEFALTSILFRHVSTIWIVDYSLKRRKASSQDLDKETERMIFEGADRRYVEVAAGWRWDMMEIDDDFETDSGCLEFYKTVEDASRELQEHPHAADETLCYGRAYFGVLACEFF</sequence>